<evidence type="ECO:0000313" key="4">
    <source>
        <dbReference type="Proteomes" id="UP001201812"/>
    </source>
</evidence>
<evidence type="ECO:0000313" key="3">
    <source>
        <dbReference type="EMBL" id="KAI1702252.1"/>
    </source>
</evidence>
<accession>A0AAD4QXK1</accession>
<name>A0AAD4QXK1_9BILA</name>
<keyword evidence="2" id="KW-0732">Signal</keyword>
<keyword evidence="1" id="KW-0812">Transmembrane</keyword>
<feature type="signal peptide" evidence="2">
    <location>
        <begin position="1"/>
        <end position="32"/>
    </location>
</feature>
<evidence type="ECO:0000256" key="2">
    <source>
        <dbReference type="SAM" id="SignalP"/>
    </source>
</evidence>
<dbReference type="AlphaFoldDB" id="A0AAD4QXK1"/>
<comment type="caution">
    <text evidence="3">The sequence shown here is derived from an EMBL/GenBank/DDBJ whole genome shotgun (WGS) entry which is preliminary data.</text>
</comment>
<organism evidence="3 4">
    <name type="scientific">Ditylenchus destructor</name>
    <dbReference type="NCBI Taxonomy" id="166010"/>
    <lineage>
        <taxon>Eukaryota</taxon>
        <taxon>Metazoa</taxon>
        <taxon>Ecdysozoa</taxon>
        <taxon>Nematoda</taxon>
        <taxon>Chromadorea</taxon>
        <taxon>Rhabditida</taxon>
        <taxon>Tylenchina</taxon>
        <taxon>Tylenchomorpha</taxon>
        <taxon>Sphaerularioidea</taxon>
        <taxon>Anguinidae</taxon>
        <taxon>Anguininae</taxon>
        <taxon>Ditylenchus</taxon>
    </lineage>
</organism>
<proteinExistence type="predicted"/>
<feature type="chain" id="PRO_5042068198" evidence="2">
    <location>
        <begin position="33"/>
        <end position="165"/>
    </location>
</feature>
<reference evidence="3" key="1">
    <citation type="submission" date="2022-01" db="EMBL/GenBank/DDBJ databases">
        <title>Genome Sequence Resource for Two Populations of Ditylenchus destructor, the Migratory Endoparasitic Phytonematode.</title>
        <authorList>
            <person name="Zhang H."/>
            <person name="Lin R."/>
            <person name="Xie B."/>
        </authorList>
    </citation>
    <scope>NUCLEOTIDE SEQUENCE</scope>
    <source>
        <strain evidence="3">BazhouSP</strain>
    </source>
</reference>
<sequence length="165" mass="18344">MTNVRYSSASKLTKIQALCLLSLSTLLINASAGRTNEKAKYLNPPVPLEESLKYESHLSPQDREAARIEANMLRNTLYTERLNQRVRVLEVKAPAKQKSSGPSGQNELATWLPRLSDALEVLIMLVSAIFAMLAVMVVIAMYFYCRKGASGSIKYAPMEKFSQGM</sequence>
<feature type="transmembrane region" description="Helical" evidence="1">
    <location>
        <begin position="121"/>
        <end position="145"/>
    </location>
</feature>
<protein>
    <submittedName>
        <fullName evidence="3">Uncharacterized protein</fullName>
    </submittedName>
</protein>
<keyword evidence="1" id="KW-0472">Membrane</keyword>
<dbReference type="EMBL" id="JAKKPZ010000102">
    <property type="protein sequence ID" value="KAI1702252.1"/>
    <property type="molecule type" value="Genomic_DNA"/>
</dbReference>
<dbReference type="Proteomes" id="UP001201812">
    <property type="component" value="Unassembled WGS sequence"/>
</dbReference>
<gene>
    <name evidence="3" type="ORF">DdX_15590</name>
</gene>
<keyword evidence="1" id="KW-1133">Transmembrane helix</keyword>
<evidence type="ECO:0000256" key="1">
    <source>
        <dbReference type="SAM" id="Phobius"/>
    </source>
</evidence>
<keyword evidence="4" id="KW-1185">Reference proteome</keyword>